<dbReference type="Pfam" id="PF05729">
    <property type="entry name" value="NACHT"/>
    <property type="match status" value="1"/>
</dbReference>
<dbReference type="EMBL" id="QGTR01000002">
    <property type="protein sequence ID" value="PWW01975.1"/>
    <property type="molecule type" value="Genomic_DNA"/>
</dbReference>
<dbReference type="InterPro" id="IPR007111">
    <property type="entry name" value="NACHT_NTPase"/>
</dbReference>
<name>A0A317PLZ0_9HYPH</name>
<dbReference type="AlphaFoldDB" id="A0A317PLZ0"/>
<keyword evidence="3" id="KW-1185">Reference proteome</keyword>
<gene>
    <name evidence="2" type="ORF">DFR52_102640</name>
</gene>
<dbReference type="Proteomes" id="UP000246352">
    <property type="component" value="Unassembled WGS sequence"/>
</dbReference>
<reference evidence="2 3" key="1">
    <citation type="submission" date="2018-05" db="EMBL/GenBank/DDBJ databases">
        <title>Genomic Encyclopedia of Type Strains, Phase IV (KMG-IV): sequencing the most valuable type-strain genomes for metagenomic binning, comparative biology and taxonomic classification.</title>
        <authorList>
            <person name="Goeker M."/>
        </authorList>
    </citation>
    <scope>NUCLEOTIDE SEQUENCE [LARGE SCALE GENOMIC DNA]</scope>
    <source>
        <strain evidence="2 3">DSM 16791</strain>
    </source>
</reference>
<dbReference type="RefSeq" id="WP_110031719.1">
    <property type="nucleotide sequence ID" value="NZ_QGTR01000002.1"/>
</dbReference>
<dbReference type="SUPFAM" id="SSF52540">
    <property type="entry name" value="P-loop containing nucleoside triphosphate hydrolases"/>
    <property type="match status" value="1"/>
</dbReference>
<feature type="domain" description="NACHT" evidence="1">
    <location>
        <begin position="150"/>
        <end position="314"/>
    </location>
</feature>
<organism evidence="2 3">
    <name type="scientific">Hoeflea marina</name>
    <dbReference type="NCBI Taxonomy" id="274592"/>
    <lineage>
        <taxon>Bacteria</taxon>
        <taxon>Pseudomonadati</taxon>
        <taxon>Pseudomonadota</taxon>
        <taxon>Alphaproteobacteria</taxon>
        <taxon>Hyphomicrobiales</taxon>
        <taxon>Rhizobiaceae</taxon>
        <taxon>Hoeflea</taxon>
    </lineage>
</organism>
<evidence type="ECO:0000259" key="1">
    <source>
        <dbReference type="Pfam" id="PF05729"/>
    </source>
</evidence>
<comment type="caution">
    <text evidence="2">The sequence shown here is derived from an EMBL/GenBank/DDBJ whole genome shotgun (WGS) entry which is preliminary data.</text>
</comment>
<evidence type="ECO:0000313" key="3">
    <source>
        <dbReference type="Proteomes" id="UP000246352"/>
    </source>
</evidence>
<proteinExistence type="predicted"/>
<sequence length="761" mass="86398">MGDFAQTLGFLGLSSPIENQLDTCSFWQGREDTAFDDRVVNILQVRSFSSKAQLERELDTVKIMPSAAILTTIQERDRIKEILLERNIKRVDTEDEILFRNAERKFGSRSAWPTEEIYIQPTIKDMKTRENHDATNAVVGWIRAETSSDRVAIITGSAGFGKTTFCKEIVNTVQSRKNITRLPIYIDSSHWRKLVNERRFSVRSACSEAVANAYPNSAIGDDAIEHLISRGAILPIFDGLDELCTDAYTEASVADIIDQIESLFEEDSAGKAIFTSRSTFWADVRMSERMKLHEFEVLPFDAGQREAFLERWFKLHSGDRKFVDQTLSIVDSSKATSSSKNYVSAVRFSQSPYILRLVCLSATHRKGGDYDKEEFLNRLDPLDGIIIAAGNREVRKSGISFPTQCGVLFSLSLLHGDVFSVEEFTSIMQLYDLDEDALEGMLSHHFISNYGNRKSFLFHGMSDYLRAKALAEYIFKDNDNFIGIDEYFSQINNLKDTSAELFSDIASFYATISTFKEYFLAVRVQQHYRGRSAQGLLLLLACCGKKTFHLNRSEVGTLISEIFMSGKKRFQNLEFACHFEGFEFSGFEFSHCIFENVVFRDCNFDTDTKFVGCSFGGDFEVLNCENFDEVRDEGCIFKTMQARSTFDNRSSRASTRKVTINDIKVLVREALRLLNSRDNTFLDVRREGVLSRLQKKNSYLAAELLETMEKCGVLRVRNGMKGHRARVEVCSISDVLAFWDDGAEIGSVRAAISLMAKKHCQ</sequence>
<dbReference type="OrthoDB" id="6660653at2"/>
<evidence type="ECO:0000313" key="2">
    <source>
        <dbReference type="EMBL" id="PWW01975.1"/>
    </source>
</evidence>
<dbReference type="InterPro" id="IPR027417">
    <property type="entry name" value="P-loop_NTPase"/>
</dbReference>
<accession>A0A317PLZ0</accession>
<dbReference type="Gene3D" id="3.40.50.300">
    <property type="entry name" value="P-loop containing nucleotide triphosphate hydrolases"/>
    <property type="match status" value="1"/>
</dbReference>
<protein>
    <submittedName>
        <fullName evidence="2">NACHT domain-containing protein</fullName>
    </submittedName>
</protein>